<proteinExistence type="predicted"/>
<sequence length="192" mass="22032">MFPVIGSFVLYIFHCFLRMSHNIPDAVPVGPVVPKSKLCKKALMVSVLVSILAAVIIAHLSKEEPIKDTNGCHGSPLKNWRCNRNFSCQRFEDCPNYENIYVRVQDHHDIYYAKAVDMAWVVMYGTTKDNNSVCLDSVGLIVEGNIKKINPHNINICKALLTFTYYSEYKGRHYLDLRSIYSYDLMPYKEDV</sequence>
<evidence type="ECO:0000313" key="1">
    <source>
        <dbReference type="EMBL" id="AYV80604.1"/>
    </source>
</evidence>
<name>A0A3G5A271_9VIRU</name>
<dbReference type="EMBL" id="MK072245">
    <property type="protein sequence ID" value="AYV80604.1"/>
    <property type="molecule type" value="Genomic_DNA"/>
</dbReference>
<reference evidence="1" key="1">
    <citation type="submission" date="2018-10" db="EMBL/GenBank/DDBJ databases">
        <title>Hidden diversity of soil giant viruses.</title>
        <authorList>
            <person name="Schulz F."/>
            <person name="Alteio L."/>
            <person name="Goudeau D."/>
            <person name="Ryan E.M."/>
            <person name="Malmstrom R.R."/>
            <person name="Blanchard J."/>
            <person name="Woyke T."/>
        </authorList>
    </citation>
    <scope>NUCLEOTIDE SEQUENCE</scope>
    <source>
        <strain evidence="1">HAV1</strain>
    </source>
</reference>
<accession>A0A3G5A271</accession>
<gene>
    <name evidence="1" type="ORF">Harvfovirus3_49</name>
</gene>
<protein>
    <submittedName>
        <fullName evidence="1">Uncharacterized protein</fullName>
    </submittedName>
</protein>
<organism evidence="1">
    <name type="scientific">Harvfovirus sp</name>
    <dbReference type="NCBI Taxonomy" id="2487768"/>
    <lineage>
        <taxon>Viruses</taxon>
        <taxon>Varidnaviria</taxon>
        <taxon>Bamfordvirae</taxon>
        <taxon>Nucleocytoviricota</taxon>
        <taxon>Megaviricetes</taxon>
        <taxon>Imitervirales</taxon>
        <taxon>Mimiviridae</taxon>
        <taxon>Klosneuvirinae</taxon>
    </lineage>
</organism>